<dbReference type="GO" id="GO:0004709">
    <property type="term" value="F:MAP kinase kinase kinase activity"/>
    <property type="evidence" value="ECO:0007669"/>
    <property type="project" value="UniProtKB-EC"/>
</dbReference>
<feature type="compositionally biased region" description="Basic residues" evidence="18">
    <location>
        <begin position="584"/>
        <end position="596"/>
    </location>
</feature>
<dbReference type="FunFam" id="3.30.200.20:FF:000095">
    <property type="entry name" value="Mitogen-activated protein kinase kinase kinase 12"/>
    <property type="match status" value="1"/>
</dbReference>
<feature type="binding site" evidence="16">
    <location>
        <begin position="176"/>
        <end position="184"/>
    </location>
    <ligand>
        <name>ATP</name>
        <dbReference type="ChEBI" id="CHEBI:30616"/>
    </ligand>
</feature>
<dbReference type="GO" id="GO:0007254">
    <property type="term" value="P:JNK cascade"/>
    <property type="evidence" value="ECO:0007669"/>
    <property type="project" value="TreeGrafter"/>
</dbReference>
<evidence type="ECO:0000256" key="11">
    <source>
        <dbReference type="ARBA" id="ARBA00022840"/>
    </source>
</evidence>
<feature type="non-terminal residue" evidence="20">
    <location>
        <position position="946"/>
    </location>
</feature>
<evidence type="ECO:0000256" key="18">
    <source>
        <dbReference type="SAM" id="MobiDB-lite"/>
    </source>
</evidence>
<evidence type="ECO:0000256" key="15">
    <source>
        <dbReference type="PIRSR" id="PIRSR038165-50"/>
    </source>
</evidence>
<comment type="similarity">
    <text evidence="3">Belongs to the protein kinase superfamily. STE Ser/Thr protein kinase family. MAP kinase kinase kinase subfamily.</text>
</comment>
<dbReference type="InterPro" id="IPR001245">
    <property type="entry name" value="Ser-Thr/Tyr_kinase_cat_dom"/>
</dbReference>
<evidence type="ECO:0000256" key="4">
    <source>
        <dbReference type="ARBA" id="ARBA00012406"/>
    </source>
</evidence>
<evidence type="ECO:0000256" key="7">
    <source>
        <dbReference type="ARBA" id="ARBA00022679"/>
    </source>
</evidence>
<comment type="caution">
    <text evidence="20">The sequence shown here is derived from an EMBL/GenBank/DDBJ whole genome shotgun (WGS) entry which is preliminary data.</text>
</comment>
<feature type="active site" description="Proton acceptor" evidence="15">
    <location>
        <position position="281"/>
    </location>
</feature>
<reference evidence="20 21" key="1">
    <citation type="submission" date="2019-09" db="EMBL/GenBank/DDBJ databases">
        <title>Bird 10,000 Genomes (B10K) Project - Family phase.</title>
        <authorList>
            <person name="Zhang G."/>
        </authorList>
    </citation>
    <scope>NUCLEOTIDE SEQUENCE [LARGE SCALE GENOMIC DNA]</scope>
    <source>
        <strain evidence="20">B10K-DU-003-16</strain>
        <tissue evidence="20">Mixed tissue sample</tissue>
    </source>
</reference>
<evidence type="ECO:0000256" key="5">
    <source>
        <dbReference type="ARBA" id="ARBA00022490"/>
    </source>
</evidence>
<dbReference type="Proteomes" id="UP000525714">
    <property type="component" value="Unassembled WGS sequence"/>
</dbReference>
<feature type="compositionally biased region" description="Acidic residues" evidence="18">
    <location>
        <begin position="794"/>
        <end position="807"/>
    </location>
</feature>
<gene>
    <name evidence="20" type="primary">Map3k13</name>
    <name evidence="20" type="ORF">MIOMAC_R12815</name>
</gene>
<keyword evidence="7" id="KW-0808">Transferase</keyword>
<evidence type="ECO:0000313" key="20">
    <source>
        <dbReference type="EMBL" id="NWT02971.1"/>
    </source>
</evidence>
<feature type="region of interest" description="Disordered" evidence="18">
    <location>
        <begin position="723"/>
        <end position="747"/>
    </location>
</feature>
<dbReference type="PANTHER" id="PTHR44329">
    <property type="entry name" value="SERINE/THREONINE-PROTEIN KINASE TNNI3K-RELATED"/>
    <property type="match status" value="1"/>
</dbReference>
<organism evidence="20 21">
    <name type="scientific">Mionectes macconnelli</name>
    <name type="common">McConnell's flycatcher</name>
    <dbReference type="NCBI Taxonomy" id="254557"/>
    <lineage>
        <taxon>Eukaryota</taxon>
        <taxon>Metazoa</taxon>
        <taxon>Chordata</taxon>
        <taxon>Craniata</taxon>
        <taxon>Vertebrata</taxon>
        <taxon>Euteleostomi</taxon>
        <taxon>Archelosauria</taxon>
        <taxon>Archosauria</taxon>
        <taxon>Dinosauria</taxon>
        <taxon>Saurischia</taxon>
        <taxon>Theropoda</taxon>
        <taxon>Coelurosauria</taxon>
        <taxon>Aves</taxon>
        <taxon>Neognathae</taxon>
        <taxon>Neoaves</taxon>
        <taxon>Telluraves</taxon>
        <taxon>Australaves</taxon>
        <taxon>Passeriformes</taxon>
        <taxon>Tyrannidae</taxon>
        <taxon>Mionectes</taxon>
    </lineage>
</organism>
<evidence type="ECO:0000256" key="14">
    <source>
        <dbReference type="ARBA" id="ARBA00048329"/>
    </source>
</evidence>
<feature type="compositionally biased region" description="Polar residues" evidence="18">
    <location>
        <begin position="1"/>
        <end position="18"/>
    </location>
</feature>
<feature type="binding site" evidence="16">
    <location>
        <position position="197"/>
    </location>
    <ligand>
        <name>ATP</name>
        <dbReference type="ChEBI" id="CHEBI:30616"/>
    </ligand>
</feature>
<evidence type="ECO:0000256" key="16">
    <source>
        <dbReference type="PIRSR" id="PIRSR038165-51"/>
    </source>
</evidence>
<feature type="non-terminal residue" evidence="20">
    <location>
        <position position="1"/>
    </location>
</feature>
<dbReference type="PRINTS" id="PR00109">
    <property type="entry name" value="TYRKINASE"/>
</dbReference>
<dbReference type="PROSITE" id="PS50011">
    <property type="entry name" value="PROTEIN_KINASE_DOM"/>
    <property type="match status" value="1"/>
</dbReference>
<feature type="compositionally biased region" description="Polar residues" evidence="18">
    <location>
        <begin position="934"/>
        <end position="946"/>
    </location>
</feature>
<evidence type="ECO:0000256" key="1">
    <source>
        <dbReference type="ARBA" id="ARBA00004170"/>
    </source>
</evidence>
<comment type="catalytic activity">
    <reaction evidence="14">
        <text>L-seryl-[protein] + ATP = O-phospho-L-seryl-[protein] + ADP + H(+)</text>
        <dbReference type="Rhea" id="RHEA:17989"/>
        <dbReference type="Rhea" id="RHEA-COMP:9863"/>
        <dbReference type="Rhea" id="RHEA-COMP:11604"/>
        <dbReference type="ChEBI" id="CHEBI:15378"/>
        <dbReference type="ChEBI" id="CHEBI:29999"/>
        <dbReference type="ChEBI" id="CHEBI:30616"/>
        <dbReference type="ChEBI" id="CHEBI:83421"/>
        <dbReference type="ChEBI" id="CHEBI:456216"/>
        <dbReference type="EC" id="2.7.11.25"/>
    </reaction>
</comment>
<keyword evidence="9 16" id="KW-0547">Nucleotide-binding</keyword>
<dbReference type="SUPFAM" id="SSF56112">
    <property type="entry name" value="Protein kinase-like (PK-like)"/>
    <property type="match status" value="1"/>
</dbReference>
<dbReference type="EMBL" id="VYZC01000469">
    <property type="protein sequence ID" value="NWT02971.1"/>
    <property type="molecule type" value="Genomic_DNA"/>
</dbReference>
<proteinExistence type="inferred from homology"/>
<dbReference type="Gene3D" id="1.10.510.10">
    <property type="entry name" value="Transferase(Phosphotransferase) domain 1"/>
    <property type="match status" value="1"/>
</dbReference>
<feature type="region of interest" description="Disordered" evidence="18">
    <location>
        <begin position="911"/>
        <end position="946"/>
    </location>
</feature>
<dbReference type="Gene3D" id="3.30.200.20">
    <property type="entry name" value="Phosphorylase Kinase, domain 1"/>
    <property type="match status" value="1"/>
</dbReference>
<feature type="compositionally biased region" description="Basic and acidic residues" evidence="18">
    <location>
        <begin position="21"/>
        <end position="35"/>
    </location>
</feature>
<evidence type="ECO:0000259" key="19">
    <source>
        <dbReference type="PROSITE" id="PS50011"/>
    </source>
</evidence>
<keyword evidence="5" id="KW-0963">Cytoplasm</keyword>
<sequence>MASTQERLGLSSSPNSTGKAFCEDKDLGRFPEEHTPTGTQPSPELIEDVRDKGLLQAELLEGVSSPVTAVLTSVSEDSRDQFENSVLQLREQDEPDTPVPQGTRAAGDGDGHGAGDDVKVQFNRSGSGSGGFLEGLFGCLRPVWNIIGKAYSTDYKLQQQDTWEVPFEEISELQWLGSGAQGAVFLGKFRAEEVAIKKVRDQNETDIKHLRKLKHPNIIAFKGVCTQAPCYCIIMEYCAHGQLYEVLRAGRKVTPRLLVDWSTGIASGMNYLHLHKIIHRDLKSPNVLVTHTDAVKISDFGTSKELSDKSTKMSFAGTVAWMAPEVIRNEPVSEKVDIWSFGVVLWELLTGEIPYKDVDSSAIIWGVGSNSLHLPVPSTCPDGFKILMKQTWQSKPRNRPSFRQTLMHLDIASADVLATPQETYFKSQAEWREEVKKHFEKIKSEGTCIHRLDEELIRRRREELRHALDIREHYERKLERANNLYMELSAIMLQLEVREKELIKREQAVEKKYPGTYKRHPVRPIIHPNTVEKLMKRKGVSHKPGSQTKRPDLLKSEGIPSTEAASNGSPVSGSPKMSTLSGKSRYRSKPRHRRGNSKGSYQEFAGILKNQPAQDDAPPPPPHNPPPHPGLPQPGPGQHSRLHAHGQDIANCANNLRYFGPAAALRSPLSNHAQRRVSGSSPDLISTAVEADCRRGLEGKDGKAERWECCGADPYDSCLRCRDEDSAQGPVAPAEAVGSHPQSPASASLYESAQFMERLEERGTAASALGTPQHMASSSVLPCKARSLQKSGDDSSEEEEGEVDSEVEFPRRQRPHRCISSCQSYSTFSSENFSVSDGEEGNTSDHSNSPDELGTKLEDELAEKLEDMLSQTPEIPIEISTQSDGLSDKECAVRRVKTQMSLGKLCADEHSCENPPQFGESDCDSSEGECSDATVRTNKPCSSATW</sequence>
<feature type="region of interest" description="Disordered" evidence="18">
    <location>
        <begin position="88"/>
        <end position="117"/>
    </location>
</feature>
<dbReference type="GO" id="GO:0016020">
    <property type="term" value="C:membrane"/>
    <property type="evidence" value="ECO:0007669"/>
    <property type="project" value="UniProtKB-SubCell"/>
</dbReference>
<keyword evidence="21" id="KW-1185">Reference proteome</keyword>
<dbReference type="InterPro" id="IPR017419">
    <property type="entry name" value="MAP3K12_MAP3K13"/>
</dbReference>
<keyword evidence="17" id="KW-0175">Coiled coil</keyword>
<dbReference type="EC" id="2.7.11.25" evidence="4"/>
<dbReference type="SMART" id="SM00220">
    <property type="entry name" value="S_TKc"/>
    <property type="match status" value="1"/>
</dbReference>
<keyword evidence="11 16" id="KW-0067">ATP-binding</keyword>
<dbReference type="AlphaFoldDB" id="A0A7K5KAS2"/>
<dbReference type="GO" id="GO:0005737">
    <property type="term" value="C:cytoplasm"/>
    <property type="evidence" value="ECO:0007669"/>
    <property type="project" value="UniProtKB-SubCell"/>
</dbReference>
<keyword evidence="10 20" id="KW-0418">Kinase</keyword>
<dbReference type="InterPro" id="IPR051681">
    <property type="entry name" value="Ser/Thr_Kinases-Pseudokinases"/>
</dbReference>
<feature type="region of interest" description="Disordered" evidence="18">
    <location>
        <begin position="829"/>
        <end position="857"/>
    </location>
</feature>
<evidence type="ECO:0000256" key="2">
    <source>
        <dbReference type="ARBA" id="ARBA00004496"/>
    </source>
</evidence>
<feature type="region of interest" description="Disordered" evidence="18">
    <location>
        <begin position="1"/>
        <end position="51"/>
    </location>
</feature>
<evidence type="ECO:0000256" key="9">
    <source>
        <dbReference type="ARBA" id="ARBA00022741"/>
    </source>
</evidence>
<name>A0A7K5KAS2_9TYRA</name>
<feature type="region of interest" description="Disordered" evidence="18">
    <location>
        <begin position="770"/>
        <end position="813"/>
    </location>
</feature>
<dbReference type="InterPro" id="IPR011009">
    <property type="entry name" value="Kinase-like_dom_sf"/>
</dbReference>
<dbReference type="InterPro" id="IPR000719">
    <property type="entry name" value="Prot_kinase_dom"/>
</dbReference>
<dbReference type="InterPro" id="IPR008271">
    <property type="entry name" value="Ser/Thr_kinase_AS"/>
</dbReference>
<keyword evidence="8" id="KW-0677">Repeat</keyword>
<evidence type="ECO:0000256" key="3">
    <source>
        <dbReference type="ARBA" id="ARBA00006529"/>
    </source>
</evidence>
<evidence type="ECO:0000313" key="21">
    <source>
        <dbReference type="Proteomes" id="UP000525714"/>
    </source>
</evidence>
<keyword evidence="6" id="KW-0723">Serine/threonine-protein kinase</keyword>
<dbReference type="Pfam" id="PF07714">
    <property type="entry name" value="PK_Tyr_Ser-Thr"/>
    <property type="match status" value="1"/>
</dbReference>
<evidence type="ECO:0000256" key="10">
    <source>
        <dbReference type="ARBA" id="ARBA00022777"/>
    </source>
</evidence>
<evidence type="ECO:0000256" key="13">
    <source>
        <dbReference type="ARBA" id="ARBA00047559"/>
    </source>
</evidence>
<accession>A0A7K5KAS2</accession>
<dbReference type="GO" id="GO:0005524">
    <property type="term" value="F:ATP binding"/>
    <property type="evidence" value="ECO:0007669"/>
    <property type="project" value="UniProtKB-KW"/>
</dbReference>
<keyword evidence="12" id="KW-0472">Membrane</keyword>
<feature type="compositionally biased region" description="Polar residues" evidence="18">
    <location>
        <begin position="563"/>
        <end position="582"/>
    </location>
</feature>
<protein>
    <recommendedName>
        <fullName evidence="4">mitogen-activated protein kinase kinase kinase</fullName>
        <ecNumber evidence="4">2.7.11.25</ecNumber>
    </recommendedName>
</protein>
<feature type="compositionally biased region" description="Pro residues" evidence="18">
    <location>
        <begin position="617"/>
        <end position="635"/>
    </location>
</feature>
<feature type="compositionally biased region" description="Basic and acidic residues" evidence="18">
    <location>
        <begin position="107"/>
        <end position="117"/>
    </location>
</feature>
<dbReference type="PIRSF" id="PIRSF038165">
    <property type="entry name" value="MAPKKK12_MAPKKK13"/>
    <property type="match status" value="1"/>
</dbReference>
<evidence type="ECO:0000256" key="6">
    <source>
        <dbReference type="ARBA" id="ARBA00022527"/>
    </source>
</evidence>
<comment type="catalytic activity">
    <reaction evidence="13">
        <text>L-threonyl-[protein] + ATP = O-phospho-L-threonyl-[protein] + ADP + H(+)</text>
        <dbReference type="Rhea" id="RHEA:46608"/>
        <dbReference type="Rhea" id="RHEA-COMP:11060"/>
        <dbReference type="Rhea" id="RHEA-COMP:11605"/>
        <dbReference type="ChEBI" id="CHEBI:15378"/>
        <dbReference type="ChEBI" id="CHEBI:30013"/>
        <dbReference type="ChEBI" id="CHEBI:30616"/>
        <dbReference type="ChEBI" id="CHEBI:61977"/>
        <dbReference type="ChEBI" id="CHEBI:456216"/>
        <dbReference type="EC" id="2.7.11.25"/>
    </reaction>
</comment>
<dbReference type="CDD" id="cd14059">
    <property type="entry name" value="STKc_MAP3K12_13"/>
    <property type="match status" value="1"/>
</dbReference>
<evidence type="ECO:0000256" key="12">
    <source>
        <dbReference type="ARBA" id="ARBA00023136"/>
    </source>
</evidence>
<dbReference type="PANTHER" id="PTHR44329:SF14">
    <property type="entry name" value="MITOGEN-ACTIVATED PROTEIN KINASE KINASE KINASE 13"/>
    <property type="match status" value="1"/>
</dbReference>
<feature type="domain" description="Protein kinase" evidence="19">
    <location>
        <begin position="170"/>
        <end position="411"/>
    </location>
</feature>
<feature type="region of interest" description="Disordered" evidence="18">
    <location>
        <begin position="519"/>
        <end position="643"/>
    </location>
</feature>
<feature type="coiled-coil region" evidence="17">
    <location>
        <begin position="464"/>
        <end position="498"/>
    </location>
</feature>
<feature type="compositionally biased region" description="Acidic residues" evidence="18">
    <location>
        <begin position="921"/>
        <end position="930"/>
    </location>
</feature>
<dbReference type="PROSITE" id="PS00108">
    <property type="entry name" value="PROTEIN_KINASE_ST"/>
    <property type="match status" value="1"/>
</dbReference>
<evidence type="ECO:0000256" key="17">
    <source>
        <dbReference type="SAM" id="Coils"/>
    </source>
</evidence>
<evidence type="ECO:0000256" key="8">
    <source>
        <dbReference type="ARBA" id="ARBA00022737"/>
    </source>
</evidence>
<comment type="subcellular location">
    <subcellularLocation>
        <location evidence="2">Cytoplasm</location>
    </subcellularLocation>
    <subcellularLocation>
        <location evidence="1">Membrane</location>
        <topology evidence="1">Peripheral membrane protein</topology>
    </subcellularLocation>
</comment>
<dbReference type="FunFam" id="1.10.510.10:FF:000087">
    <property type="entry name" value="Mitogen-activated protein kinase kinase kinase 12"/>
    <property type="match status" value="1"/>
</dbReference>